<gene>
    <name evidence="1" type="ORF">GCM10022224_009380</name>
</gene>
<evidence type="ECO:0000313" key="1">
    <source>
        <dbReference type="EMBL" id="GAA3648756.1"/>
    </source>
</evidence>
<keyword evidence="2" id="KW-1185">Reference proteome</keyword>
<comment type="caution">
    <text evidence="1">The sequence shown here is derived from an EMBL/GenBank/DDBJ whole genome shotgun (WGS) entry which is preliminary data.</text>
</comment>
<evidence type="ECO:0000313" key="2">
    <source>
        <dbReference type="Proteomes" id="UP001500902"/>
    </source>
</evidence>
<proteinExistence type="predicted"/>
<name>A0ABP7B5A7_9ACTN</name>
<reference evidence="2" key="1">
    <citation type="journal article" date="2019" name="Int. J. Syst. Evol. Microbiol.">
        <title>The Global Catalogue of Microorganisms (GCM) 10K type strain sequencing project: providing services to taxonomists for standard genome sequencing and annotation.</title>
        <authorList>
            <consortium name="The Broad Institute Genomics Platform"/>
            <consortium name="The Broad Institute Genome Sequencing Center for Infectious Disease"/>
            <person name="Wu L."/>
            <person name="Ma J."/>
        </authorList>
    </citation>
    <scope>NUCLEOTIDE SEQUENCE [LARGE SCALE GENOMIC DNA]</scope>
    <source>
        <strain evidence="2">JCM 16904</strain>
    </source>
</reference>
<dbReference type="EMBL" id="BAAAZP010000013">
    <property type="protein sequence ID" value="GAA3648756.1"/>
    <property type="molecule type" value="Genomic_DNA"/>
</dbReference>
<dbReference type="Gene3D" id="3.40.50.880">
    <property type="match status" value="1"/>
</dbReference>
<sequence>MCTGALLLAEAGLFDGRRATTHWAACADLASRFPRVTVEPDAQRHPEVPYTTWEDFLAAGGWDD</sequence>
<evidence type="ECO:0008006" key="3">
    <source>
        <dbReference type="Google" id="ProtNLM"/>
    </source>
</evidence>
<protein>
    <recommendedName>
        <fullName evidence="3">DJ-1/PfpI family protein</fullName>
    </recommendedName>
</protein>
<dbReference type="InterPro" id="IPR029062">
    <property type="entry name" value="Class_I_gatase-like"/>
</dbReference>
<dbReference type="PANTHER" id="PTHR43130">
    <property type="entry name" value="ARAC-FAMILY TRANSCRIPTIONAL REGULATOR"/>
    <property type="match status" value="1"/>
</dbReference>
<dbReference type="SUPFAM" id="SSF52317">
    <property type="entry name" value="Class I glutamine amidotransferase-like"/>
    <property type="match status" value="1"/>
</dbReference>
<dbReference type="InterPro" id="IPR052158">
    <property type="entry name" value="INH-QAR"/>
</dbReference>
<dbReference type="PANTHER" id="PTHR43130:SF3">
    <property type="entry name" value="HTH-TYPE TRANSCRIPTIONAL REGULATOR RV1931C"/>
    <property type="match status" value="1"/>
</dbReference>
<dbReference type="Proteomes" id="UP001500902">
    <property type="component" value="Unassembled WGS sequence"/>
</dbReference>
<organism evidence="1 2">
    <name type="scientific">Nonomuraea antimicrobica</name>
    <dbReference type="NCBI Taxonomy" id="561173"/>
    <lineage>
        <taxon>Bacteria</taxon>
        <taxon>Bacillati</taxon>
        <taxon>Actinomycetota</taxon>
        <taxon>Actinomycetes</taxon>
        <taxon>Streptosporangiales</taxon>
        <taxon>Streptosporangiaceae</taxon>
        <taxon>Nonomuraea</taxon>
    </lineage>
</organism>
<accession>A0ABP7B5A7</accession>